<reference evidence="3 4" key="1">
    <citation type="journal article" date="2019" name="Int. J. Syst. Evol. Microbiol.">
        <title>The Global Catalogue of Microorganisms (GCM) 10K type strain sequencing project: providing services to taxonomists for standard genome sequencing and annotation.</title>
        <authorList>
            <consortium name="The Broad Institute Genomics Platform"/>
            <consortium name="The Broad Institute Genome Sequencing Center for Infectious Disease"/>
            <person name="Wu L."/>
            <person name="Ma J."/>
        </authorList>
    </citation>
    <scope>NUCLEOTIDE SEQUENCE [LARGE SCALE GENOMIC DNA]</scope>
    <source>
        <strain evidence="3 4">JCM 13581</strain>
    </source>
</reference>
<sequence>MSKVIRRQDALPGPPCGAPAGGAGPSRRAFGGALLGALAVTGPLAGTAAARAAGHLAPGGEIPVTVPKVAEPWPLAPPPFGAPDGDTDTYPHDGPEEGDEEEPPGAGQWTRPVSGYPVSAPYRLPGNWRAGYHTGVDFAMPAGVPVRAVGPGTVVVAGEAGDYGNVVMSLMRDDHYTLCAHLSEVLVPPGRPVVAGTLIGYSGNTGRSTGPHLHFEVRAEREYGTDIDPAAYLARHGVALY</sequence>
<dbReference type="InterPro" id="IPR011055">
    <property type="entry name" value="Dup_hybrid_motif"/>
</dbReference>
<dbReference type="RefSeq" id="WP_344259342.1">
    <property type="nucleotide sequence ID" value="NZ_BAAAMJ010000010.1"/>
</dbReference>
<dbReference type="CDD" id="cd12797">
    <property type="entry name" value="M23_peptidase"/>
    <property type="match status" value="1"/>
</dbReference>
<evidence type="ECO:0000259" key="2">
    <source>
        <dbReference type="Pfam" id="PF01551"/>
    </source>
</evidence>
<dbReference type="InterPro" id="IPR016047">
    <property type="entry name" value="M23ase_b-sheet_dom"/>
</dbReference>
<proteinExistence type="predicted"/>
<feature type="region of interest" description="Disordered" evidence="1">
    <location>
        <begin position="69"/>
        <end position="113"/>
    </location>
</feature>
<evidence type="ECO:0000256" key="1">
    <source>
        <dbReference type="SAM" id="MobiDB-lite"/>
    </source>
</evidence>
<dbReference type="InterPro" id="IPR050570">
    <property type="entry name" value="Cell_wall_metabolism_enzyme"/>
</dbReference>
<keyword evidence="4" id="KW-1185">Reference proteome</keyword>
<dbReference type="PANTHER" id="PTHR21666">
    <property type="entry name" value="PEPTIDASE-RELATED"/>
    <property type="match status" value="1"/>
</dbReference>
<name>A0ABN2NTU9_9ACTN</name>
<protein>
    <recommendedName>
        <fullName evidence="2">M23ase beta-sheet core domain-containing protein</fullName>
    </recommendedName>
</protein>
<gene>
    <name evidence="3" type="ORF">GCM10009716_10900</name>
</gene>
<dbReference type="PANTHER" id="PTHR21666:SF270">
    <property type="entry name" value="MUREIN HYDROLASE ACTIVATOR ENVC"/>
    <property type="match status" value="1"/>
</dbReference>
<feature type="domain" description="M23ase beta-sheet core" evidence="2">
    <location>
        <begin position="132"/>
        <end position="223"/>
    </location>
</feature>
<dbReference type="SUPFAM" id="SSF51261">
    <property type="entry name" value="Duplicated hybrid motif"/>
    <property type="match status" value="1"/>
</dbReference>
<accession>A0ABN2NTU9</accession>
<comment type="caution">
    <text evidence="3">The sequence shown here is derived from an EMBL/GenBank/DDBJ whole genome shotgun (WGS) entry which is preliminary data.</text>
</comment>
<evidence type="ECO:0000313" key="3">
    <source>
        <dbReference type="EMBL" id="GAA1902847.1"/>
    </source>
</evidence>
<dbReference type="Gene3D" id="2.70.70.10">
    <property type="entry name" value="Glucose Permease (Domain IIA)"/>
    <property type="match status" value="1"/>
</dbReference>
<dbReference type="Proteomes" id="UP001501303">
    <property type="component" value="Unassembled WGS sequence"/>
</dbReference>
<organism evidence="3 4">
    <name type="scientific">Streptomyces sodiiphilus</name>
    <dbReference type="NCBI Taxonomy" id="226217"/>
    <lineage>
        <taxon>Bacteria</taxon>
        <taxon>Bacillati</taxon>
        <taxon>Actinomycetota</taxon>
        <taxon>Actinomycetes</taxon>
        <taxon>Kitasatosporales</taxon>
        <taxon>Streptomycetaceae</taxon>
        <taxon>Streptomyces</taxon>
    </lineage>
</organism>
<dbReference type="Pfam" id="PF01551">
    <property type="entry name" value="Peptidase_M23"/>
    <property type="match status" value="1"/>
</dbReference>
<dbReference type="EMBL" id="BAAAMJ010000010">
    <property type="protein sequence ID" value="GAA1902847.1"/>
    <property type="molecule type" value="Genomic_DNA"/>
</dbReference>
<evidence type="ECO:0000313" key="4">
    <source>
        <dbReference type="Proteomes" id="UP001501303"/>
    </source>
</evidence>
<feature type="region of interest" description="Disordered" evidence="1">
    <location>
        <begin position="1"/>
        <end position="26"/>
    </location>
</feature>